<dbReference type="InterPro" id="IPR016186">
    <property type="entry name" value="C-type_lectin-like/link_sf"/>
</dbReference>
<dbReference type="EMBL" id="CH480818">
    <property type="protein sequence ID" value="EDW52239.1"/>
    <property type="molecule type" value="Genomic_DNA"/>
</dbReference>
<dbReference type="OMA" id="ICQAEQW"/>
<gene>
    <name evidence="3" type="primary">Dsec\GM12506</name>
    <name evidence="3" type="ORF">Dsec_GM12506</name>
</gene>
<dbReference type="Gene3D" id="3.10.100.10">
    <property type="entry name" value="Mannose-Binding Protein A, subunit A"/>
    <property type="match status" value="1"/>
</dbReference>
<dbReference type="HOGENOM" id="CLU_049894_13_0_1"/>
<name>B4HYV9_DROSE</name>
<dbReference type="STRING" id="7238.B4HYV9"/>
<accession>B4HYV9</accession>
<dbReference type="CDD" id="cd00037">
    <property type="entry name" value="CLECT"/>
    <property type="match status" value="1"/>
</dbReference>
<dbReference type="SMART" id="SM00034">
    <property type="entry name" value="CLECT"/>
    <property type="match status" value="1"/>
</dbReference>
<evidence type="ECO:0000313" key="3">
    <source>
        <dbReference type="EMBL" id="EDW52239.1"/>
    </source>
</evidence>
<evidence type="ECO:0000259" key="2">
    <source>
        <dbReference type="PROSITE" id="PS50041"/>
    </source>
</evidence>
<organism evidence="4">
    <name type="scientific">Drosophila sechellia</name>
    <name type="common">Fruit fly</name>
    <dbReference type="NCBI Taxonomy" id="7238"/>
    <lineage>
        <taxon>Eukaryota</taxon>
        <taxon>Metazoa</taxon>
        <taxon>Ecdysozoa</taxon>
        <taxon>Arthropoda</taxon>
        <taxon>Hexapoda</taxon>
        <taxon>Insecta</taxon>
        <taxon>Pterygota</taxon>
        <taxon>Neoptera</taxon>
        <taxon>Endopterygota</taxon>
        <taxon>Diptera</taxon>
        <taxon>Brachycera</taxon>
        <taxon>Muscomorpha</taxon>
        <taxon>Ephydroidea</taxon>
        <taxon>Drosophilidae</taxon>
        <taxon>Drosophila</taxon>
        <taxon>Sophophora</taxon>
    </lineage>
</organism>
<feature type="domain" description="C-type lectin" evidence="2">
    <location>
        <begin position="196"/>
        <end position="306"/>
    </location>
</feature>
<evidence type="ECO:0000256" key="1">
    <source>
        <dbReference type="SAM" id="MobiDB-lite"/>
    </source>
</evidence>
<dbReference type="PROSITE" id="PS50041">
    <property type="entry name" value="C_TYPE_LECTIN_2"/>
    <property type="match status" value="1"/>
</dbReference>
<feature type="region of interest" description="Disordered" evidence="1">
    <location>
        <begin position="20"/>
        <end position="61"/>
    </location>
</feature>
<feature type="compositionally biased region" description="Pro residues" evidence="1">
    <location>
        <begin position="24"/>
        <end position="36"/>
    </location>
</feature>
<sequence length="311" mass="35421">MPFSVRLLSSGVEMMTQLKGGCTPPGPQPAPQPAPHRNPGQIPLTMTGTRSRTPGLTSPPPTGVSINIGTIKAAHALQYATVADTQEKRWKWEIRLAVGAWASREVLANKTDNPLLIDQLAINQQQWFTYNAVKESEIQQKIVRIERSIEERLMAMQSKLAYALHELQTIMGNQSVETLEKLRISHRINPALIQKIGTRRFYIEKENKQNWFGASNACRRLGGHIATIQDEQEFNEIFSRTPAGVFWIDISAMFKNGHFASSLTGRSPPFFKWKKEERANKYDCVNVYNKEMYNEQCFNTHLFICQAEQWD</sequence>
<reference evidence="3 4" key="1">
    <citation type="journal article" date="2007" name="Nature">
        <title>Evolution of genes and genomes on the Drosophila phylogeny.</title>
        <authorList>
            <consortium name="Drosophila 12 Genomes Consortium"/>
            <person name="Clark A.G."/>
            <person name="Eisen M.B."/>
            <person name="Smith D.R."/>
            <person name="Bergman C.M."/>
            <person name="Oliver B."/>
            <person name="Markow T.A."/>
            <person name="Kaufman T.C."/>
            <person name="Kellis M."/>
            <person name="Gelbart W."/>
            <person name="Iyer V.N."/>
            <person name="Pollard D.A."/>
            <person name="Sackton T.B."/>
            <person name="Larracuente A.M."/>
            <person name="Singh N.D."/>
            <person name="Abad J.P."/>
            <person name="Abt D.N."/>
            <person name="Adryan B."/>
            <person name="Aguade M."/>
            <person name="Akashi H."/>
            <person name="Anderson W.W."/>
            <person name="Aquadro C.F."/>
            <person name="Ardell D.H."/>
            <person name="Arguello R."/>
            <person name="Artieri C.G."/>
            <person name="Barbash D.A."/>
            <person name="Barker D."/>
            <person name="Barsanti P."/>
            <person name="Batterham P."/>
            <person name="Batzoglou S."/>
            <person name="Begun D."/>
            <person name="Bhutkar A."/>
            <person name="Blanco E."/>
            <person name="Bosak S.A."/>
            <person name="Bradley R.K."/>
            <person name="Brand A.D."/>
            <person name="Brent M.R."/>
            <person name="Brooks A.N."/>
            <person name="Brown R.H."/>
            <person name="Butlin R.K."/>
            <person name="Caggese C."/>
            <person name="Calvi B.R."/>
            <person name="Bernardo de Carvalho A."/>
            <person name="Caspi A."/>
            <person name="Castrezana S."/>
            <person name="Celniker S.E."/>
            <person name="Chang J.L."/>
            <person name="Chapple C."/>
            <person name="Chatterji S."/>
            <person name="Chinwalla A."/>
            <person name="Civetta A."/>
            <person name="Clifton S.W."/>
            <person name="Comeron J.M."/>
            <person name="Costello J.C."/>
            <person name="Coyne J.A."/>
            <person name="Daub J."/>
            <person name="David R.G."/>
            <person name="Delcher A.L."/>
            <person name="Delehaunty K."/>
            <person name="Do C.B."/>
            <person name="Ebling H."/>
            <person name="Edwards K."/>
            <person name="Eickbush T."/>
            <person name="Evans J.D."/>
            <person name="Filipski A."/>
            <person name="Findeiss S."/>
            <person name="Freyhult E."/>
            <person name="Fulton L."/>
            <person name="Fulton R."/>
            <person name="Garcia A.C."/>
            <person name="Gardiner A."/>
            <person name="Garfield D.A."/>
            <person name="Garvin B.E."/>
            <person name="Gibson G."/>
            <person name="Gilbert D."/>
            <person name="Gnerre S."/>
            <person name="Godfrey J."/>
            <person name="Good R."/>
            <person name="Gotea V."/>
            <person name="Gravely B."/>
            <person name="Greenberg A.J."/>
            <person name="Griffiths-Jones S."/>
            <person name="Gross S."/>
            <person name="Guigo R."/>
            <person name="Gustafson E.A."/>
            <person name="Haerty W."/>
            <person name="Hahn M.W."/>
            <person name="Halligan D.L."/>
            <person name="Halpern A.L."/>
            <person name="Halter G.M."/>
            <person name="Han M.V."/>
            <person name="Heger A."/>
            <person name="Hillier L."/>
            <person name="Hinrichs A.S."/>
            <person name="Holmes I."/>
            <person name="Hoskins R.A."/>
            <person name="Hubisz M.J."/>
            <person name="Hultmark D."/>
            <person name="Huntley M.A."/>
            <person name="Jaffe D.B."/>
            <person name="Jagadeeshan S."/>
            <person name="Jeck W.R."/>
            <person name="Johnson J."/>
            <person name="Jones C.D."/>
            <person name="Jordan W.C."/>
            <person name="Karpen G.H."/>
            <person name="Kataoka E."/>
            <person name="Keightley P.D."/>
            <person name="Kheradpour P."/>
            <person name="Kirkness E.F."/>
            <person name="Koerich L.B."/>
            <person name="Kristiansen K."/>
            <person name="Kudrna D."/>
            <person name="Kulathinal R.J."/>
            <person name="Kumar S."/>
            <person name="Kwok R."/>
            <person name="Lander E."/>
            <person name="Langley C.H."/>
            <person name="Lapoint R."/>
            <person name="Lazzaro B.P."/>
            <person name="Lee S.J."/>
            <person name="Levesque L."/>
            <person name="Li R."/>
            <person name="Lin C.F."/>
            <person name="Lin M.F."/>
            <person name="Lindblad-Toh K."/>
            <person name="Llopart A."/>
            <person name="Long M."/>
            <person name="Low L."/>
            <person name="Lozovsky E."/>
            <person name="Lu J."/>
            <person name="Luo M."/>
            <person name="Machado C.A."/>
            <person name="Makalowski W."/>
            <person name="Marzo M."/>
            <person name="Matsuda M."/>
            <person name="Matzkin L."/>
            <person name="McAllister B."/>
            <person name="McBride C.S."/>
            <person name="McKernan B."/>
            <person name="McKernan K."/>
            <person name="Mendez-Lago M."/>
            <person name="Minx P."/>
            <person name="Mollenhauer M.U."/>
            <person name="Montooth K."/>
            <person name="Mount S.M."/>
            <person name="Mu X."/>
            <person name="Myers E."/>
            <person name="Negre B."/>
            <person name="Newfeld S."/>
            <person name="Nielsen R."/>
            <person name="Noor M.A."/>
            <person name="O'Grady P."/>
            <person name="Pachter L."/>
            <person name="Papaceit M."/>
            <person name="Parisi M.J."/>
            <person name="Parisi M."/>
            <person name="Parts L."/>
            <person name="Pedersen J.S."/>
            <person name="Pesole G."/>
            <person name="Phillippy A.M."/>
            <person name="Ponting C.P."/>
            <person name="Pop M."/>
            <person name="Porcelli D."/>
            <person name="Powell J.R."/>
            <person name="Prohaska S."/>
            <person name="Pruitt K."/>
            <person name="Puig M."/>
            <person name="Quesneville H."/>
            <person name="Ram K.R."/>
            <person name="Rand D."/>
            <person name="Rasmussen M.D."/>
            <person name="Reed L.K."/>
            <person name="Reenan R."/>
            <person name="Reily A."/>
            <person name="Remington K.A."/>
            <person name="Rieger T.T."/>
            <person name="Ritchie M.G."/>
            <person name="Robin C."/>
            <person name="Rogers Y.H."/>
            <person name="Rohde C."/>
            <person name="Rozas J."/>
            <person name="Rubenfield M.J."/>
            <person name="Ruiz A."/>
            <person name="Russo S."/>
            <person name="Salzberg S.L."/>
            <person name="Sanchez-Gracia A."/>
            <person name="Saranga D.J."/>
            <person name="Sato H."/>
            <person name="Schaeffer S.W."/>
            <person name="Schatz M.C."/>
            <person name="Schlenke T."/>
            <person name="Schwartz R."/>
            <person name="Segarra C."/>
            <person name="Singh R.S."/>
            <person name="Sirot L."/>
            <person name="Sirota M."/>
            <person name="Sisneros N.B."/>
            <person name="Smith C.D."/>
            <person name="Smith T.F."/>
            <person name="Spieth J."/>
            <person name="Stage D.E."/>
            <person name="Stark A."/>
            <person name="Stephan W."/>
            <person name="Strausberg R.L."/>
            <person name="Strempel S."/>
            <person name="Sturgill D."/>
            <person name="Sutton G."/>
            <person name="Sutton G.G."/>
            <person name="Tao W."/>
            <person name="Teichmann S."/>
            <person name="Tobari Y.N."/>
            <person name="Tomimura Y."/>
            <person name="Tsolas J.M."/>
            <person name="Valente V.L."/>
            <person name="Venter E."/>
            <person name="Venter J.C."/>
            <person name="Vicario S."/>
            <person name="Vieira F.G."/>
            <person name="Vilella A.J."/>
            <person name="Villasante A."/>
            <person name="Walenz B."/>
            <person name="Wang J."/>
            <person name="Wasserman M."/>
            <person name="Watts T."/>
            <person name="Wilson D."/>
            <person name="Wilson R.K."/>
            <person name="Wing R.A."/>
            <person name="Wolfner M.F."/>
            <person name="Wong A."/>
            <person name="Wong G.K."/>
            <person name="Wu C.I."/>
            <person name="Wu G."/>
            <person name="Yamamoto D."/>
            <person name="Yang H.P."/>
            <person name="Yang S.P."/>
            <person name="Yorke J.A."/>
            <person name="Yoshida K."/>
            <person name="Zdobnov E."/>
            <person name="Zhang P."/>
            <person name="Zhang Y."/>
            <person name="Zimin A.V."/>
            <person name="Baldwin J."/>
            <person name="Abdouelleil A."/>
            <person name="Abdulkadir J."/>
            <person name="Abebe A."/>
            <person name="Abera B."/>
            <person name="Abreu J."/>
            <person name="Acer S.C."/>
            <person name="Aftuck L."/>
            <person name="Alexander A."/>
            <person name="An P."/>
            <person name="Anderson E."/>
            <person name="Anderson S."/>
            <person name="Arachi H."/>
            <person name="Azer M."/>
            <person name="Bachantsang P."/>
            <person name="Barry A."/>
            <person name="Bayul T."/>
            <person name="Berlin A."/>
            <person name="Bessette D."/>
            <person name="Bloom T."/>
            <person name="Blye J."/>
            <person name="Boguslavskiy L."/>
            <person name="Bonnet C."/>
            <person name="Boukhgalter B."/>
            <person name="Bourzgui I."/>
            <person name="Brown A."/>
            <person name="Cahill P."/>
            <person name="Channer S."/>
            <person name="Cheshatsang Y."/>
            <person name="Chuda L."/>
            <person name="Citroen M."/>
            <person name="Collymore A."/>
            <person name="Cooke P."/>
            <person name="Costello M."/>
            <person name="D'Aco K."/>
            <person name="Daza R."/>
            <person name="De Haan G."/>
            <person name="DeGray S."/>
            <person name="DeMaso C."/>
            <person name="Dhargay N."/>
            <person name="Dooley K."/>
            <person name="Dooley E."/>
            <person name="Doricent M."/>
            <person name="Dorje P."/>
            <person name="Dorjee K."/>
            <person name="Dupes A."/>
            <person name="Elong R."/>
            <person name="Falk J."/>
            <person name="Farina A."/>
            <person name="Faro S."/>
            <person name="Ferguson D."/>
            <person name="Fisher S."/>
            <person name="Foley C.D."/>
            <person name="Franke A."/>
            <person name="Friedrich D."/>
            <person name="Gadbois L."/>
            <person name="Gearin G."/>
            <person name="Gearin C.R."/>
            <person name="Giannoukos G."/>
            <person name="Goode T."/>
            <person name="Graham J."/>
            <person name="Grandbois E."/>
            <person name="Grewal S."/>
            <person name="Gyaltsen K."/>
            <person name="Hafez N."/>
            <person name="Hagos B."/>
            <person name="Hall J."/>
            <person name="Henson C."/>
            <person name="Hollinger A."/>
            <person name="Honan T."/>
            <person name="Huard M.D."/>
            <person name="Hughes L."/>
            <person name="Hurhula B."/>
            <person name="Husby M.E."/>
            <person name="Kamat A."/>
            <person name="Kanga B."/>
            <person name="Kashin S."/>
            <person name="Khazanovich D."/>
            <person name="Kisner P."/>
            <person name="Lance K."/>
            <person name="Lara M."/>
            <person name="Lee W."/>
            <person name="Lennon N."/>
            <person name="Letendre F."/>
            <person name="LeVine R."/>
            <person name="Lipovsky A."/>
            <person name="Liu X."/>
            <person name="Liu J."/>
            <person name="Liu S."/>
            <person name="Lokyitsang T."/>
            <person name="Lokyitsang Y."/>
            <person name="Lubonja R."/>
            <person name="Lui A."/>
            <person name="MacDonald P."/>
            <person name="Magnisalis V."/>
            <person name="Maru K."/>
            <person name="Matthews C."/>
            <person name="McCusker W."/>
            <person name="McDonough S."/>
            <person name="Mehta T."/>
            <person name="Meldrim J."/>
            <person name="Meneus L."/>
            <person name="Mihai O."/>
            <person name="Mihalev A."/>
            <person name="Mihova T."/>
            <person name="Mittelman R."/>
            <person name="Mlenga V."/>
            <person name="Montmayeur A."/>
            <person name="Mulrain L."/>
            <person name="Navidi A."/>
            <person name="Naylor J."/>
            <person name="Negash T."/>
            <person name="Nguyen T."/>
            <person name="Nguyen N."/>
            <person name="Nicol R."/>
            <person name="Norbu C."/>
            <person name="Norbu N."/>
            <person name="Novod N."/>
            <person name="O'Neill B."/>
            <person name="Osman S."/>
            <person name="Markiewicz E."/>
            <person name="Oyono O.L."/>
            <person name="Patti C."/>
            <person name="Phunkhang P."/>
            <person name="Pierre F."/>
            <person name="Priest M."/>
            <person name="Raghuraman S."/>
            <person name="Rege F."/>
            <person name="Reyes R."/>
            <person name="Rise C."/>
            <person name="Rogov P."/>
            <person name="Ross K."/>
            <person name="Ryan E."/>
            <person name="Settipalli S."/>
            <person name="Shea T."/>
            <person name="Sherpa N."/>
            <person name="Shi L."/>
            <person name="Shih D."/>
            <person name="Sparrow T."/>
            <person name="Spaulding J."/>
            <person name="Stalker J."/>
            <person name="Stange-Thomann N."/>
            <person name="Stavropoulos S."/>
            <person name="Stone C."/>
            <person name="Strader C."/>
            <person name="Tesfaye S."/>
            <person name="Thomson T."/>
            <person name="Thoulutsang Y."/>
            <person name="Thoulutsang D."/>
            <person name="Topham K."/>
            <person name="Topping I."/>
            <person name="Tsamla T."/>
            <person name="Vassiliev H."/>
            <person name="Vo A."/>
            <person name="Wangchuk T."/>
            <person name="Wangdi T."/>
            <person name="Weiand M."/>
            <person name="Wilkinson J."/>
            <person name="Wilson A."/>
            <person name="Yadav S."/>
            <person name="Young G."/>
            <person name="Yu Q."/>
            <person name="Zembek L."/>
            <person name="Zhong D."/>
            <person name="Zimmer A."/>
            <person name="Zwirko Z."/>
            <person name="Jaffe D.B."/>
            <person name="Alvarez P."/>
            <person name="Brockman W."/>
            <person name="Butler J."/>
            <person name="Chin C."/>
            <person name="Gnerre S."/>
            <person name="Grabherr M."/>
            <person name="Kleber M."/>
            <person name="Mauceli E."/>
            <person name="MacCallum I."/>
        </authorList>
    </citation>
    <scope>NUCLEOTIDE SEQUENCE [LARGE SCALE GENOMIC DNA]</scope>
    <source>
        <strain evidence="4">Rob3c / Tucson 14021-0248.25</strain>
    </source>
</reference>
<dbReference type="FunFam" id="3.10.100.10:FF:000106">
    <property type="entry name" value="Lectin29Ca"/>
    <property type="match status" value="1"/>
</dbReference>
<evidence type="ECO:0000313" key="4">
    <source>
        <dbReference type="Proteomes" id="UP000001292"/>
    </source>
</evidence>
<proteinExistence type="predicted"/>
<dbReference type="Pfam" id="PF00059">
    <property type="entry name" value="Lectin_C"/>
    <property type="match status" value="1"/>
</dbReference>
<dbReference type="SMR" id="B4HYV9"/>
<feature type="compositionally biased region" description="Polar residues" evidence="1">
    <location>
        <begin position="44"/>
        <end position="56"/>
    </location>
</feature>
<dbReference type="PhylomeDB" id="B4HYV9"/>
<dbReference type="SUPFAM" id="SSF56436">
    <property type="entry name" value="C-type lectin-like"/>
    <property type="match status" value="1"/>
</dbReference>
<dbReference type="AlphaFoldDB" id="B4HYV9"/>
<protein>
    <submittedName>
        <fullName evidence="3">GM12506</fullName>
    </submittedName>
</protein>
<keyword evidence="4" id="KW-1185">Reference proteome</keyword>
<dbReference type="InterPro" id="IPR001304">
    <property type="entry name" value="C-type_lectin-like"/>
</dbReference>
<dbReference type="Proteomes" id="UP000001292">
    <property type="component" value="Unassembled WGS sequence"/>
</dbReference>
<dbReference type="InterPro" id="IPR016187">
    <property type="entry name" value="CTDL_fold"/>
</dbReference>